<feature type="compositionally biased region" description="Basic and acidic residues" evidence="1">
    <location>
        <begin position="458"/>
        <end position="467"/>
    </location>
</feature>
<evidence type="ECO:0000256" key="1">
    <source>
        <dbReference type="SAM" id="MobiDB-lite"/>
    </source>
</evidence>
<name>A0A9W8XNB1_9PLEO</name>
<evidence type="ECO:0000313" key="2">
    <source>
        <dbReference type="EMBL" id="KAJ4353597.1"/>
    </source>
</evidence>
<feature type="compositionally biased region" description="Basic and acidic residues" evidence="1">
    <location>
        <begin position="481"/>
        <end position="492"/>
    </location>
</feature>
<organism evidence="2 3">
    <name type="scientific">Didymosphaeria variabile</name>
    <dbReference type="NCBI Taxonomy" id="1932322"/>
    <lineage>
        <taxon>Eukaryota</taxon>
        <taxon>Fungi</taxon>
        <taxon>Dikarya</taxon>
        <taxon>Ascomycota</taxon>
        <taxon>Pezizomycotina</taxon>
        <taxon>Dothideomycetes</taxon>
        <taxon>Pleosporomycetidae</taxon>
        <taxon>Pleosporales</taxon>
        <taxon>Massarineae</taxon>
        <taxon>Didymosphaeriaceae</taxon>
        <taxon>Didymosphaeria</taxon>
    </lineage>
</organism>
<comment type="caution">
    <text evidence="2">The sequence shown here is derived from an EMBL/GenBank/DDBJ whole genome shotgun (WGS) entry which is preliminary data.</text>
</comment>
<feature type="compositionally biased region" description="Polar residues" evidence="1">
    <location>
        <begin position="179"/>
        <end position="190"/>
    </location>
</feature>
<dbReference type="RefSeq" id="XP_056071371.1">
    <property type="nucleotide sequence ID" value="XM_056214104.1"/>
</dbReference>
<gene>
    <name evidence="2" type="ORF">N0V89_005327</name>
</gene>
<proteinExistence type="predicted"/>
<feature type="region of interest" description="Disordered" evidence="1">
    <location>
        <begin position="37"/>
        <end position="57"/>
    </location>
</feature>
<dbReference type="EMBL" id="JAPEUX010000004">
    <property type="protein sequence ID" value="KAJ4353597.1"/>
    <property type="molecule type" value="Genomic_DNA"/>
</dbReference>
<feature type="region of interest" description="Disordered" evidence="1">
    <location>
        <begin position="169"/>
        <end position="190"/>
    </location>
</feature>
<evidence type="ECO:0000313" key="3">
    <source>
        <dbReference type="Proteomes" id="UP001140513"/>
    </source>
</evidence>
<sequence length="492" mass="54144">MVDASDMEDRVPTKPFVGFGVGTHNSLEELAMELQELRRGDTGRRSNSGSKEWSIPLRGDSKNTLRVGIPLKQPLSIADAMPAFKSNRLSLAQPTSIRPPIETFDSSAPVAPSTASTPLQLSLAYQDWPTPAHRSPFFQTSFYMAPPPLLLSQPKANITQPSKTRAVAGAHVEKPGSLRASTRGNPRAPSSFSQAHLAYLKAHSPTWALPARATSGVDQELESNCTPPNVNITLCKMPLSVEEILTYFPLHLKWYSIAARLHSHGWAAMAICYYIYWSRELEQKLTLERTRVQHMLGRALEHYKEMDLALLDPNAISANPSQMKSTATAALAPTRFHDYYLADLAEGVKHHPEGRGRQGLTHAIEHARANGNDTVLLSQAHDYVVKHNLLDVTAEYDCNAEDRLAHPRVYTKTSAYFNKLVDVSGASSGEPKTKDIKVEVIDLTGTDEDDELNAETSEEIHANEKLPKLSNSEKAGSSVKVDAETGKGQRQV</sequence>
<dbReference type="AlphaFoldDB" id="A0A9W8XNB1"/>
<reference evidence="2" key="1">
    <citation type="submission" date="2022-10" db="EMBL/GenBank/DDBJ databases">
        <title>Tapping the CABI collections for fungal endophytes: first genome assemblies for Collariella, Neodidymelliopsis, Ascochyta clinopodiicola, Didymella pomorum, Didymosphaeria variabile, Neocosmospora piperis and Neocucurbitaria cava.</title>
        <authorList>
            <person name="Hill R."/>
        </authorList>
    </citation>
    <scope>NUCLEOTIDE SEQUENCE</scope>
    <source>
        <strain evidence="2">IMI 356815</strain>
    </source>
</reference>
<dbReference type="Proteomes" id="UP001140513">
    <property type="component" value="Unassembled WGS sequence"/>
</dbReference>
<feature type="region of interest" description="Disordered" evidence="1">
    <location>
        <begin position="444"/>
        <end position="492"/>
    </location>
</feature>
<keyword evidence="3" id="KW-1185">Reference proteome</keyword>
<accession>A0A9W8XNB1</accession>
<protein>
    <submittedName>
        <fullName evidence="2">Uncharacterized protein</fullName>
    </submittedName>
</protein>
<dbReference type="GeneID" id="80908857"/>
<dbReference type="OrthoDB" id="3800972at2759"/>
<feature type="compositionally biased region" description="Acidic residues" evidence="1">
    <location>
        <begin position="445"/>
        <end position="457"/>
    </location>
</feature>